<dbReference type="Proteomes" id="UP000196102">
    <property type="component" value="Unassembled WGS sequence"/>
</dbReference>
<dbReference type="EMBL" id="MAAX01000099">
    <property type="protein sequence ID" value="OUS15876.1"/>
    <property type="molecule type" value="Genomic_DNA"/>
</dbReference>
<dbReference type="Pfam" id="PF00561">
    <property type="entry name" value="Abhydrolase_1"/>
    <property type="match status" value="1"/>
</dbReference>
<proteinExistence type="predicted"/>
<dbReference type="GO" id="GO:0016020">
    <property type="term" value="C:membrane"/>
    <property type="evidence" value="ECO:0007669"/>
    <property type="project" value="TreeGrafter"/>
</dbReference>
<dbReference type="InterPro" id="IPR000073">
    <property type="entry name" value="AB_hydrolase_1"/>
</dbReference>
<organism evidence="2 3">
    <name type="scientific">Nonlabens dokdonensis</name>
    <dbReference type="NCBI Taxonomy" id="328515"/>
    <lineage>
        <taxon>Bacteria</taxon>
        <taxon>Pseudomonadati</taxon>
        <taxon>Bacteroidota</taxon>
        <taxon>Flavobacteriia</taxon>
        <taxon>Flavobacteriales</taxon>
        <taxon>Flavobacteriaceae</taxon>
        <taxon>Nonlabens</taxon>
    </lineage>
</organism>
<dbReference type="InterPro" id="IPR029058">
    <property type="entry name" value="AB_hydrolase_fold"/>
</dbReference>
<evidence type="ECO:0000313" key="2">
    <source>
        <dbReference type="EMBL" id="OUS15876.1"/>
    </source>
</evidence>
<dbReference type="RefSeq" id="WP_303686516.1">
    <property type="nucleotide sequence ID" value="NZ_CAJXYO010000001.1"/>
</dbReference>
<dbReference type="Gene3D" id="3.40.50.1820">
    <property type="entry name" value="alpha/beta hydrolase"/>
    <property type="match status" value="1"/>
</dbReference>
<comment type="caution">
    <text evidence="2">The sequence shown here is derived from an EMBL/GenBank/DDBJ whole genome shotgun (WGS) entry which is preliminary data.</text>
</comment>
<dbReference type="AlphaFoldDB" id="A0A1Z8AZX6"/>
<protein>
    <recommendedName>
        <fullName evidence="1">AB hydrolase-1 domain-containing protein</fullName>
    </recommendedName>
</protein>
<dbReference type="PRINTS" id="PR00111">
    <property type="entry name" value="ABHYDROLASE"/>
</dbReference>
<accession>A0A1Z8AZX6</accession>
<dbReference type="PANTHER" id="PTHR43798">
    <property type="entry name" value="MONOACYLGLYCEROL LIPASE"/>
    <property type="match status" value="1"/>
</dbReference>
<sequence>MHLNYNFSKNNKPVLLLIHGFLGSMEQWQQLEYLLDNRYSILKIDLPGHGTSPESNSPFTAPDFIESLNAILKSEHIDHIHIMGHSMGGYLGAAFAKANPKKVASLTMLNSIAGKDPQEKKLIRNRAIELIQKHKTAYINMAISNLFTKSELDTYKDVIDTMRIAAHSLSTQSIINSLLYMRDREGALDGLKDCNLKINYIYSLQDQIIAPNLTRTECDLLNIKGKTINCGHMSLLTNPVNILYCMHFNE</sequence>
<evidence type="ECO:0000313" key="3">
    <source>
        <dbReference type="Proteomes" id="UP000196102"/>
    </source>
</evidence>
<name>A0A1Z8AZX6_9FLAO</name>
<dbReference type="SUPFAM" id="SSF53474">
    <property type="entry name" value="alpha/beta-Hydrolases"/>
    <property type="match status" value="1"/>
</dbReference>
<gene>
    <name evidence="2" type="ORF">A9Q93_06095</name>
</gene>
<feature type="domain" description="AB hydrolase-1" evidence="1">
    <location>
        <begin position="13"/>
        <end position="239"/>
    </location>
</feature>
<dbReference type="InterPro" id="IPR050266">
    <property type="entry name" value="AB_hydrolase_sf"/>
</dbReference>
<evidence type="ECO:0000259" key="1">
    <source>
        <dbReference type="Pfam" id="PF00561"/>
    </source>
</evidence>
<reference evidence="3" key="1">
    <citation type="journal article" date="2017" name="Proc. Natl. Acad. Sci. U.S.A.">
        <title>Simulation of Deepwater Horizon oil plume reveals substrate specialization within a complex community of hydrocarbon-degraders.</title>
        <authorList>
            <person name="Hu P."/>
            <person name="Dubinsky E.A."/>
            <person name="Probst A.J."/>
            <person name="Wang J."/>
            <person name="Sieber C.M.K."/>
            <person name="Tom L.M."/>
            <person name="Gardinali P."/>
            <person name="Banfield J.F."/>
            <person name="Atlas R.M."/>
            <person name="Andersen G.L."/>
        </authorList>
    </citation>
    <scope>NUCLEOTIDE SEQUENCE [LARGE SCALE GENOMIC DNA]</scope>
</reference>
<dbReference type="PANTHER" id="PTHR43798:SF5">
    <property type="entry name" value="MONOACYLGLYCEROL LIPASE ABHD6"/>
    <property type="match status" value="1"/>
</dbReference>
<dbReference type="GO" id="GO:0046464">
    <property type="term" value="P:acylglycerol catabolic process"/>
    <property type="evidence" value="ECO:0007669"/>
    <property type="project" value="TreeGrafter"/>
</dbReference>
<dbReference type="GO" id="GO:0047372">
    <property type="term" value="F:monoacylglycerol lipase activity"/>
    <property type="evidence" value="ECO:0007669"/>
    <property type="project" value="TreeGrafter"/>
</dbReference>